<accession>A0A1I1T302</accession>
<keyword evidence="1" id="KW-0812">Transmembrane</keyword>
<dbReference type="RefSeq" id="WP_090093538.1">
    <property type="nucleotide sequence ID" value="NZ_CBCRVU010000005.1"/>
</dbReference>
<name>A0A1I1T302_9LACO</name>
<dbReference type="InterPro" id="IPR059113">
    <property type="entry name" value="Znf_ribbon"/>
</dbReference>
<organism evidence="3 4">
    <name type="scientific">Lactobacillus bombicola</name>
    <dbReference type="NCBI Taxonomy" id="1505723"/>
    <lineage>
        <taxon>Bacteria</taxon>
        <taxon>Bacillati</taxon>
        <taxon>Bacillota</taxon>
        <taxon>Bacilli</taxon>
        <taxon>Lactobacillales</taxon>
        <taxon>Lactobacillaceae</taxon>
        <taxon>Lactobacillus</taxon>
    </lineage>
</organism>
<feature type="transmembrane region" description="Helical" evidence="1">
    <location>
        <begin position="238"/>
        <end position="257"/>
    </location>
</feature>
<gene>
    <name evidence="3" type="ORF">SAMN04487792_1253</name>
</gene>
<dbReference type="AlphaFoldDB" id="A0A1I1T302"/>
<keyword evidence="1" id="KW-1133">Transmembrane helix</keyword>
<dbReference type="InterPro" id="IPR046481">
    <property type="entry name" value="DUF6574"/>
</dbReference>
<evidence type="ECO:0000313" key="3">
    <source>
        <dbReference type="EMBL" id="SFD53049.1"/>
    </source>
</evidence>
<feature type="transmembrane region" description="Helical" evidence="1">
    <location>
        <begin position="181"/>
        <end position="199"/>
    </location>
</feature>
<feature type="transmembrane region" description="Helical" evidence="1">
    <location>
        <begin position="205"/>
        <end position="226"/>
    </location>
</feature>
<dbReference type="STRING" id="1505723.SAMN04487792_1253"/>
<evidence type="ECO:0000313" key="4">
    <source>
        <dbReference type="Proteomes" id="UP000199599"/>
    </source>
</evidence>
<keyword evidence="1" id="KW-0472">Membrane</keyword>
<evidence type="ECO:0000259" key="2">
    <source>
        <dbReference type="Pfam" id="PF13248"/>
    </source>
</evidence>
<proteinExistence type="predicted"/>
<dbReference type="Proteomes" id="UP000199599">
    <property type="component" value="Unassembled WGS sequence"/>
</dbReference>
<feature type="domain" description="Putative zinc-ribbon" evidence="2">
    <location>
        <begin position="1"/>
        <end position="25"/>
    </location>
</feature>
<dbReference type="EMBL" id="FOMN01000007">
    <property type="protein sequence ID" value="SFD53049.1"/>
    <property type="molecule type" value="Genomic_DNA"/>
</dbReference>
<protein>
    <submittedName>
        <fullName evidence="3">Zinc-ribbon domain-containing protein</fullName>
    </submittedName>
</protein>
<sequence>MKKCPNCGALMENGVNFCTKCGSDLRSITLEKEPEQATTVTKKTAPVVAEVNQQHVNSGSYLQNYWEWLVESWKRPAASNLAAQSWYGWLTILIEDVLFVTGLYFFAKSVITSAIGLVNHFGGDTRGWGNFDISFGIVFRVFLIVLIFQLIVIGSHFVAYKFIYDEQINLLDFVNRGIHASNLNLILTVIFFLLMVLGLNSIRFTLFLVLLLFGLFFIGQEVALLANNGARRDKAYGALLAFGIIFVCSLIMNSLIYNSVLRSIFNQIISGFNGSM</sequence>
<evidence type="ECO:0000256" key="1">
    <source>
        <dbReference type="SAM" id="Phobius"/>
    </source>
</evidence>
<dbReference type="Pfam" id="PF13248">
    <property type="entry name" value="Zn_ribbon_3"/>
    <property type="match status" value="1"/>
</dbReference>
<dbReference type="Pfam" id="PF20214">
    <property type="entry name" value="DUF6574"/>
    <property type="match status" value="1"/>
</dbReference>
<feature type="transmembrane region" description="Helical" evidence="1">
    <location>
        <begin position="137"/>
        <end position="160"/>
    </location>
</feature>
<reference evidence="4" key="1">
    <citation type="submission" date="2016-10" db="EMBL/GenBank/DDBJ databases">
        <authorList>
            <person name="Varghese N."/>
            <person name="Submissions S."/>
        </authorList>
    </citation>
    <scope>NUCLEOTIDE SEQUENCE [LARGE SCALE GENOMIC DNA]</scope>
    <source>
        <strain evidence="4">R-53102</strain>
    </source>
</reference>